<feature type="transmembrane region" description="Helical" evidence="10">
    <location>
        <begin position="20"/>
        <end position="37"/>
    </location>
</feature>
<comment type="subcellular location">
    <subcellularLocation>
        <location evidence="1">Membrane</location>
        <topology evidence="1">Multi-pass membrane protein</topology>
    </subcellularLocation>
</comment>
<protein>
    <submittedName>
        <fullName evidence="11">Chloride channel protein, CIC family</fullName>
    </submittedName>
</protein>
<gene>
    <name evidence="11" type="ORF">SAMN05443547_1506</name>
</gene>
<organism evidence="11 12">
    <name type="scientific">Flavobacterium cucumis</name>
    <dbReference type="NCBI Taxonomy" id="416016"/>
    <lineage>
        <taxon>Bacteria</taxon>
        <taxon>Pseudomonadati</taxon>
        <taxon>Bacteroidota</taxon>
        <taxon>Flavobacteriia</taxon>
        <taxon>Flavobacteriales</taxon>
        <taxon>Flavobacteriaceae</taxon>
        <taxon>Flavobacterium</taxon>
    </lineage>
</organism>
<dbReference type="CDD" id="cd00400">
    <property type="entry name" value="Voltage_gated_ClC"/>
    <property type="match status" value="1"/>
</dbReference>
<dbReference type="InterPro" id="IPR014743">
    <property type="entry name" value="Cl-channel_core"/>
</dbReference>
<dbReference type="AlphaFoldDB" id="A0A1M7ZW90"/>
<keyword evidence="3 10" id="KW-0812">Transmembrane</keyword>
<evidence type="ECO:0000256" key="2">
    <source>
        <dbReference type="ARBA" id="ARBA00022448"/>
    </source>
</evidence>
<dbReference type="Proteomes" id="UP000184611">
    <property type="component" value="Unassembled WGS sequence"/>
</dbReference>
<feature type="transmembrane region" description="Helical" evidence="10">
    <location>
        <begin position="262"/>
        <end position="281"/>
    </location>
</feature>
<feature type="transmembrane region" description="Helical" evidence="10">
    <location>
        <begin position="188"/>
        <end position="207"/>
    </location>
</feature>
<name>A0A1M7ZW90_9FLAO</name>
<dbReference type="SUPFAM" id="SSF81340">
    <property type="entry name" value="Clc chloride channel"/>
    <property type="match status" value="1"/>
</dbReference>
<keyword evidence="6 10" id="KW-0472">Membrane</keyword>
<dbReference type="PANTHER" id="PTHR43427">
    <property type="entry name" value="CHLORIDE CHANNEL PROTEIN CLC-E"/>
    <property type="match status" value="1"/>
</dbReference>
<evidence type="ECO:0000313" key="12">
    <source>
        <dbReference type="Proteomes" id="UP000184611"/>
    </source>
</evidence>
<evidence type="ECO:0000256" key="4">
    <source>
        <dbReference type="ARBA" id="ARBA00022989"/>
    </source>
</evidence>
<dbReference type="EMBL" id="FRYK01000002">
    <property type="protein sequence ID" value="SHO73155.1"/>
    <property type="molecule type" value="Genomic_DNA"/>
</dbReference>
<keyword evidence="9" id="KW-0407">Ion channel</keyword>
<keyword evidence="5" id="KW-0406">Ion transport</keyword>
<evidence type="ECO:0000256" key="1">
    <source>
        <dbReference type="ARBA" id="ARBA00004141"/>
    </source>
</evidence>
<keyword evidence="2" id="KW-0813">Transport</keyword>
<dbReference type="PRINTS" id="PR00762">
    <property type="entry name" value="CLCHANNEL"/>
</dbReference>
<reference evidence="12" key="1">
    <citation type="submission" date="2016-12" db="EMBL/GenBank/DDBJ databases">
        <authorList>
            <person name="Varghese N."/>
            <person name="Submissions S."/>
        </authorList>
    </citation>
    <scope>NUCLEOTIDE SEQUENCE [LARGE SCALE GENOMIC DNA]</scope>
    <source>
        <strain evidence="12">DSM 18830</strain>
    </source>
</reference>
<dbReference type="InterPro" id="IPR001807">
    <property type="entry name" value="ClC"/>
</dbReference>
<evidence type="ECO:0000256" key="5">
    <source>
        <dbReference type="ARBA" id="ARBA00023065"/>
    </source>
</evidence>
<accession>A0A1M7ZW90</accession>
<dbReference type="GO" id="GO:0005254">
    <property type="term" value="F:chloride channel activity"/>
    <property type="evidence" value="ECO:0007669"/>
    <property type="project" value="UniProtKB-KW"/>
</dbReference>
<keyword evidence="7" id="KW-0869">Chloride channel</keyword>
<evidence type="ECO:0000313" key="11">
    <source>
        <dbReference type="EMBL" id="SHO73155.1"/>
    </source>
</evidence>
<keyword evidence="12" id="KW-1185">Reference proteome</keyword>
<evidence type="ECO:0000256" key="6">
    <source>
        <dbReference type="ARBA" id="ARBA00023136"/>
    </source>
</evidence>
<feature type="transmembrane region" description="Helical" evidence="10">
    <location>
        <begin position="219"/>
        <end position="241"/>
    </location>
</feature>
<feature type="transmembrane region" description="Helical" evidence="10">
    <location>
        <begin position="330"/>
        <end position="352"/>
    </location>
</feature>
<feature type="transmembrane region" description="Helical" evidence="10">
    <location>
        <begin position="358"/>
        <end position="385"/>
    </location>
</feature>
<keyword evidence="4 10" id="KW-1133">Transmembrane helix</keyword>
<feature type="transmembrane region" description="Helical" evidence="10">
    <location>
        <begin position="109"/>
        <end position="131"/>
    </location>
</feature>
<dbReference type="Gene3D" id="1.10.3080.10">
    <property type="entry name" value="Clc chloride channel"/>
    <property type="match status" value="1"/>
</dbReference>
<dbReference type="RefSeq" id="WP_073583010.1">
    <property type="nucleotide sequence ID" value="NZ_CBCSEA010000006.1"/>
</dbReference>
<feature type="transmembrane region" description="Helical" evidence="10">
    <location>
        <begin position="301"/>
        <end position="323"/>
    </location>
</feature>
<dbReference type="PANTHER" id="PTHR43427:SF6">
    <property type="entry name" value="CHLORIDE CHANNEL PROTEIN CLC-E"/>
    <property type="match status" value="1"/>
</dbReference>
<evidence type="ECO:0000256" key="9">
    <source>
        <dbReference type="ARBA" id="ARBA00023303"/>
    </source>
</evidence>
<dbReference type="Pfam" id="PF00654">
    <property type="entry name" value="Voltage_CLC"/>
    <property type="match status" value="1"/>
</dbReference>
<feature type="transmembrane region" description="Helical" evidence="10">
    <location>
        <begin position="151"/>
        <end position="176"/>
    </location>
</feature>
<sequence length="431" mass="47822">MSNITQVKKHFVYIKYQKLIIAALIIGFLSAFLAISLKRGTEHYEELLFNQASKNSILLFMFPLIGLTIIAMLRYYLFNKKTNKGIKEIFETTEKRKNSLPIYKIPSHFINGLFTVIFGGSTGIEVSTVVASATIGSITQKKENLLNRHKVELICAGVASGITALFFSPVAGFLFAYEVISKKISKTFMLVTTISVSISIIICLLLDEKPLFQVTIKEWHWRAFPYFILLGVISGMNGVYLTKTVLFIKERFLSFKKSSTKIIISATLISLGLFILPQLYGDGYHAIKENLAHSNHFVLTIPIFITILSIIIFKPIITSLTLAGGGDGGVFAPSIFIGGFVGLLLAVVLNTFLETNVIPLNFMIIGMGAMLSASIHAPLTAIFITCGLIHDYSLLFPIIVTCMVAKYVSKTIYPFTVYSFSKNKACLQQRN</sequence>
<evidence type="ECO:0000256" key="8">
    <source>
        <dbReference type="ARBA" id="ARBA00023214"/>
    </source>
</evidence>
<proteinExistence type="predicted"/>
<evidence type="ECO:0000256" key="7">
    <source>
        <dbReference type="ARBA" id="ARBA00023173"/>
    </source>
</evidence>
<dbReference type="STRING" id="416016.SAMN05443547_1506"/>
<dbReference type="OrthoDB" id="9812438at2"/>
<dbReference type="InterPro" id="IPR050368">
    <property type="entry name" value="ClC-type_chloride_channel"/>
</dbReference>
<evidence type="ECO:0000256" key="3">
    <source>
        <dbReference type="ARBA" id="ARBA00022692"/>
    </source>
</evidence>
<evidence type="ECO:0000256" key="10">
    <source>
        <dbReference type="SAM" id="Phobius"/>
    </source>
</evidence>
<feature type="transmembrane region" description="Helical" evidence="10">
    <location>
        <begin position="57"/>
        <end position="77"/>
    </location>
</feature>
<feature type="transmembrane region" description="Helical" evidence="10">
    <location>
        <begin position="392"/>
        <end position="409"/>
    </location>
</feature>
<dbReference type="GO" id="GO:0034707">
    <property type="term" value="C:chloride channel complex"/>
    <property type="evidence" value="ECO:0007669"/>
    <property type="project" value="UniProtKB-KW"/>
</dbReference>
<keyword evidence="8" id="KW-0868">Chloride</keyword>